<dbReference type="RefSeq" id="WP_240261464.1">
    <property type="nucleotide sequence ID" value="NZ_CP092488.2"/>
</dbReference>
<accession>A0ABY3VK01</accession>
<dbReference type="EMBL" id="CP092488">
    <property type="protein sequence ID" value="UMB69733.1"/>
    <property type="molecule type" value="Genomic_DNA"/>
</dbReference>
<dbReference type="PANTHER" id="PTHR43130:SF3">
    <property type="entry name" value="HTH-TYPE TRANSCRIPTIONAL REGULATOR RV1931C"/>
    <property type="match status" value="1"/>
</dbReference>
<evidence type="ECO:0000256" key="1">
    <source>
        <dbReference type="ARBA" id="ARBA00023015"/>
    </source>
</evidence>
<dbReference type="Pfam" id="PF01965">
    <property type="entry name" value="DJ-1_PfpI"/>
    <property type="match status" value="1"/>
</dbReference>
<name>A0ABY3VK01_9MYCO</name>
<dbReference type="Proteomes" id="UP001055336">
    <property type="component" value="Chromosome"/>
</dbReference>
<evidence type="ECO:0000256" key="3">
    <source>
        <dbReference type="ARBA" id="ARBA00023163"/>
    </source>
</evidence>
<dbReference type="InterPro" id="IPR029062">
    <property type="entry name" value="Class_I_gatase-like"/>
</dbReference>
<proteinExistence type="predicted"/>
<dbReference type="SUPFAM" id="SSF52317">
    <property type="entry name" value="Class I glutamine amidotransferase-like"/>
    <property type="match status" value="1"/>
</dbReference>
<feature type="domain" description="HTH araC/xylS-type" evidence="4">
    <location>
        <begin position="212"/>
        <end position="310"/>
    </location>
</feature>
<dbReference type="PANTHER" id="PTHR43130">
    <property type="entry name" value="ARAC-FAMILY TRANSCRIPTIONAL REGULATOR"/>
    <property type="match status" value="1"/>
</dbReference>
<dbReference type="InterPro" id="IPR009057">
    <property type="entry name" value="Homeodomain-like_sf"/>
</dbReference>
<keyword evidence="1" id="KW-0805">Transcription regulation</keyword>
<dbReference type="Gene3D" id="3.40.50.880">
    <property type="match status" value="1"/>
</dbReference>
<keyword evidence="2" id="KW-0238">DNA-binding</keyword>
<organism evidence="5 6">
    <name type="scientific">Mycobacterium paraterrae</name>
    <dbReference type="NCBI Taxonomy" id="577492"/>
    <lineage>
        <taxon>Bacteria</taxon>
        <taxon>Bacillati</taxon>
        <taxon>Actinomycetota</taxon>
        <taxon>Actinomycetes</taxon>
        <taxon>Mycobacteriales</taxon>
        <taxon>Mycobacteriaceae</taxon>
        <taxon>Mycobacterium</taxon>
    </lineage>
</organism>
<evidence type="ECO:0000313" key="5">
    <source>
        <dbReference type="EMBL" id="UMB69733.1"/>
    </source>
</evidence>
<sequence>MSRPRVVIIGFPGVQSLDLSGPYEVFAEADAYRIEVAAPKAGQFRAESGVGLWADTALAEIRGRIDTLIVAGGYGIFDVIEDEQFMAAFRRAAKKSRRVGSICTGAFALAAAGMLDGRTATTHWRFSDRLQSCYPSVLVNSKPIFIRSGNVYTSAGVTAGMDLALSLVEEDCGHQVAMTIAREFVLFMRRPGGQSQFSTTLANQTADRVPLRDLQMWIVDNLTADLSVDALAARAHMSPRNFARVFNREIGQTPARYVDELRVESAQRRLEESSSSLDEIAEQCGFSSANALRRSFLRIRGVTPSDYRQRFSTHPSSGEHR</sequence>
<dbReference type="InterPro" id="IPR018062">
    <property type="entry name" value="HTH_AraC-typ_CS"/>
</dbReference>
<dbReference type="SMART" id="SM00342">
    <property type="entry name" value="HTH_ARAC"/>
    <property type="match status" value="1"/>
</dbReference>
<dbReference type="SUPFAM" id="SSF46689">
    <property type="entry name" value="Homeodomain-like"/>
    <property type="match status" value="2"/>
</dbReference>
<dbReference type="CDD" id="cd03137">
    <property type="entry name" value="GATase1_AraC_1"/>
    <property type="match status" value="1"/>
</dbReference>
<keyword evidence="3" id="KW-0804">Transcription</keyword>
<gene>
    <name evidence="5" type="ORF">MKK62_25970</name>
</gene>
<evidence type="ECO:0000256" key="2">
    <source>
        <dbReference type="ARBA" id="ARBA00023125"/>
    </source>
</evidence>
<evidence type="ECO:0000313" key="6">
    <source>
        <dbReference type="Proteomes" id="UP001055336"/>
    </source>
</evidence>
<dbReference type="Pfam" id="PF12833">
    <property type="entry name" value="HTH_18"/>
    <property type="match status" value="1"/>
</dbReference>
<keyword evidence="6" id="KW-1185">Reference proteome</keyword>
<dbReference type="PROSITE" id="PS01124">
    <property type="entry name" value="HTH_ARAC_FAMILY_2"/>
    <property type="match status" value="1"/>
</dbReference>
<protein>
    <submittedName>
        <fullName evidence="5">GlxA family transcriptional regulator</fullName>
    </submittedName>
</protein>
<dbReference type="PROSITE" id="PS00041">
    <property type="entry name" value="HTH_ARAC_FAMILY_1"/>
    <property type="match status" value="1"/>
</dbReference>
<reference evidence="5" key="1">
    <citation type="submission" date="2022-08" db="EMBL/GenBank/DDBJ databases">
        <title>Whole genome sequencing of non-tuberculosis mycobacteria type-strains.</title>
        <authorList>
            <person name="Igarashi Y."/>
            <person name="Osugi A."/>
            <person name="Mitarai S."/>
        </authorList>
    </citation>
    <scope>NUCLEOTIDE SEQUENCE</scope>
    <source>
        <strain evidence="5">DSM 45127</strain>
    </source>
</reference>
<dbReference type="InterPro" id="IPR002818">
    <property type="entry name" value="DJ-1/PfpI"/>
</dbReference>
<dbReference type="Gene3D" id="1.10.10.60">
    <property type="entry name" value="Homeodomain-like"/>
    <property type="match status" value="1"/>
</dbReference>
<dbReference type="InterPro" id="IPR052158">
    <property type="entry name" value="INH-QAR"/>
</dbReference>
<dbReference type="InterPro" id="IPR018060">
    <property type="entry name" value="HTH_AraC"/>
</dbReference>
<evidence type="ECO:0000259" key="4">
    <source>
        <dbReference type="PROSITE" id="PS01124"/>
    </source>
</evidence>